<proteinExistence type="predicted"/>
<dbReference type="InterPro" id="IPR036568">
    <property type="entry name" value="GGCT-like_sf"/>
</dbReference>
<dbReference type="Gene3D" id="3.10.490.10">
    <property type="entry name" value="Gamma-glutamyl cyclotransferase-like"/>
    <property type="match status" value="1"/>
</dbReference>
<organism evidence="2 3">
    <name type="scientific">Pandoraea eparura</name>
    <dbReference type="NCBI Taxonomy" id="2508291"/>
    <lineage>
        <taxon>Bacteria</taxon>
        <taxon>Pseudomonadati</taxon>
        <taxon>Pseudomonadota</taxon>
        <taxon>Betaproteobacteria</taxon>
        <taxon>Burkholderiales</taxon>
        <taxon>Burkholderiaceae</taxon>
        <taxon>Pandoraea</taxon>
    </lineage>
</organism>
<keyword evidence="3" id="KW-1185">Reference proteome</keyword>
<evidence type="ECO:0000259" key="1">
    <source>
        <dbReference type="Pfam" id="PF06094"/>
    </source>
</evidence>
<reference evidence="2 3" key="1">
    <citation type="submission" date="2019-08" db="EMBL/GenBank/DDBJ databases">
        <authorList>
            <person name="Peeters C."/>
        </authorList>
    </citation>
    <scope>NUCLEOTIDE SEQUENCE [LARGE SCALE GENOMIC DNA]</scope>
    <source>
        <strain evidence="2 3">LMG 31012</strain>
    </source>
</reference>
<keyword evidence="2" id="KW-0808">Transferase</keyword>
<dbReference type="SUPFAM" id="SSF110857">
    <property type="entry name" value="Gamma-glutamyl cyclotransferase-like"/>
    <property type="match status" value="1"/>
</dbReference>
<name>A0A5E4WP88_9BURK</name>
<dbReference type="AlphaFoldDB" id="A0A5E4WP88"/>
<dbReference type="Pfam" id="PF06094">
    <property type="entry name" value="GGACT"/>
    <property type="match status" value="1"/>
</dbReference>
<feature type="domain" description="Gamma-glutamylcyclotransferase AIG2-like" evidence="1">
    <location>
        <begin position="36"/>
        <end position="165"/>
    </location>
</feature>
<dbReference type="Proteomes" id="UP000400981">
    <property type="component" value="Unassembled WGS sequence"/>
</dbReference>
<dbReference type="CDD" id="cd06661">
    <property type="entry name" value="GGCT_like"/>
    <property type="match status" value="1"/>
</dbReference>
<dbReference type="InterPro" id="IPR009288">
    <property type="entry name" value="AIG2-like_dom"/>
</dbReference>
<dbReference type="GO" id="GO:0016740">
    <property type="term" value="F:transferase activity"/>
    <property type="evidence" value="ECO:0007669"/>
    <property type="project" value="UniProtKB-KW"/>
</dbReference>
<dbReference type="EMBL" id="CABPSH010000009">
    <property type="protein sequence ID" value="VVE26777.1"/>
    <property type="molecule type" value="Genomic_DNA"/>
</dbReference>
<sequence>MLVMNTATRDRYDAHVADDAHGLLGTQDSNDEAIYVFVYGTLRAGEINDVTYAAERHGIEAPVYVGTTSLGGRLYDFGDYPGMVFDAAAGDGHDAGRVIGDVYRIAAALVPVLDEIEAVYPGEAGLFVREMHDVACEGATYPCIVYPVSEAAVRQLPRIAGGDWVTYRLARDGSAA</sequence>
<evidence type="ECO:0000313" key="2">
    <source>
        <dbReference type="EMBL" id="VVE26777.1"/>
    </source>
</evidence>
<gene>
    <name evidence="2" type="ORF">PEP31012_03450</name>
</gene>
<evidence type="ECO:0000313" key="3">
    <source>
        <dbReference type="Proteomes" id="UP000400981"/>
    </source>
</evidence>
<protein>
    <submittedName>
        <fullName evidence="2">Gamma-glutamylcyclotransferase</fullName>
    </submittedName>
</protein>
<dbReference type="InterPro" id="IPR013024">
    <property type="entry name" value="GGCT-like"/>
</dbReference>
<accession>A0A5E4WP88</accession>